<protein>
    <submittedName>
        <fullName evidence="2">Uncharacterized protein</fullName>
    </submittedName>
</protein>
<accession>A0AAD3DBK1</accession>
<sequence length="225" mass="25919">MNKHSIDSSDEDTGSLDVLENGHIADFEYSQSPSSRNKSSQKSTIETGLRRTYKSISFSSVLSKNWQRRVLQLLSIFSIFIIFWSDETTKDQIDKDFNIRKEEELTDVKTVQSISGWHLNLMNPQDGKSVNGQNSGKIIRPKMAEANALSNNEPQDQHSDSFQSFSLTDDEIKKRIDETYRKYQATNFWPKISKPVLFAWAYLALVVMNAIWTMGTNLFRQLTLY</sequence>
<keyword evidence="1" id="KW-0812">Transmembrane</keyword>
<gene>
    <name evidence="2" type="ORF">CTEN210_16070</name>
</gene>
<comment type="caution">
    <text evidence="2">The sequence shown here is derived from an EMBL/GenBank/DDBJ whole genome shotgun (WGS) entry which is preliminary data.</text>
</comment>
<keyword evidence="1" id="KW-0472">Membrane</keyword>
<dbReference type="Proteomes" id="UP001054902">
    <property type="component" value="Unassembled WGS sequence"/>
</dbReference>
<evidence type="ECO:0000313" key="2">
    <source>
        <dbReference type="EMBL" id="GFH59594.1"/>
    </source>
</evidence>
<evidence type="ECO:0000256" key="1">
    <source>
        <dbReference type="SAM" id="Phobius"/>
    </source>
</evidence>
<feature type="transmembrane region" description="Helical" evidence="1">
    <location>
        <begin position="197"/>
        <end position="219"/>
    </location>
</feature>
<organism evidence="2 3">
    <name type="scientific">Chaetoceros tenuissimus</name>
    <dbReference type="NCBI Taxonomy" id="426638"/>
    <lineage>
        <taxon>Eukaryota</taxon>
        <taxon>Sar</taxon>
        <taxon>Stramenopiles</taxon>
        <taxon>Ochrophyta</taxon>
        <taxon>Bacillariophyta</taxon>
        <taxon>Coscinodiscophyceae</taxon>
        <taxon>Chaetocerotophycidae</taxon>
        <taxon>Chaetocerotales</taxon>
        <taxon>Chaetocerotaceae</taxon>
        <taxon>Chaetoceros</taxon>
    </lineage>
</organism>
<dbReference type="EMBL" id="BLLK01000069">
    <property type="protein sequence ID" value="GFH59594.1"/>
    <property type="molecule type" value="Genomic_DNA"/>
</dbReference>
<evidence type="ECO:0000313" key="3">
    <source>
        <dbReference type="Proteomes" id="UP001054902"/>
    </source>
</evidence>
<keyword evidence="3" id="KW-1185">Reference proteome</keyword>
<name>A0AAD3DBK1_9STRA</name>
<reference evidence="2 3" key="1">
    <citation type="journal article" date="2021" name="Sci. Rep.">
        <title>The genome of the diatom Chaetoceros tenuissimus carries an ancient integrated fragment of an extant virus.</title>
        <authorList>
            <person name="Hongo Y."/>
            <person name="Kimura K."/>
            <person name="Takaki Y."/>
            <person name="Yoshida Y."/>
            <person name="Baba S."/>
            <person name="Kobayashi G."/>
            <person name="Nagasaki K."/>
            <person name="Hano T."/>
            <person name="Tomaru Y."/>
        </authorList>
    </citation>
    <scope>NUCLEOTIDE SEQUENCE [LARGE SCALE GENOMIC DNA]</scope>
    <source>
        <strain evidence="2 3">NIES-3715</strain>
    </source>
</reference>
<dbReference type="AlphaFoldDB" id="A0AAD3DBK1"/>
<keyword evidence="1" id="KW-1133">Transmembrane helix</keyword>
<proteinExistence type="predicted"/>